<evidence type="ECO:0000256" key="1">
    <source>
        <dbReference type="SAM" id="Phobius"/>
    </source>
</evidence>
<accession>A0ABX0FCH4</accession>
<comment type="caution">
    <text evidence="2">The sequence shown here is derived from an EMBL/GenBank/DDBJ whole genome shotgun (WGS) entry which is preliminary data.</text>
</comment>
<dbReference type="RefSeq" id="WP_166279583.1">
    <property type="nucleotide sequence ID" value="NZ_JAAFGS010000013.1"/>
</dbReference>
<reference evidence="2 3" key="1">
    <citation type="submission" date="2020-01" db="EMBL/GenBank/DDBJ databases">
        <title>Polyphasic characterisation and genomic insights into a novel alkali tolerant bacterium VR-M41.</title>
        <authorList>
            <person name="Vemuluri V.R."/>
        </authorList>
    </citation>
    <scope>NUCLEOTIDE SEQUENCE [LARGE SCALE GENOMIC DNA]</scope>
    <source>
        <strain evidence="2 3">VR-M41</strain>
    </source>
</reference>
<proteinExistence type="predicted"/>
<sequence length="319" mass="36558">MNKKNAVTIKPYERTEYAYDKLRVCRKCGSYTVLSQKVCPACGKRTLTDVPSAAKREVRRSMQSERLFAVLLALLAMFFADTIPWMAISAAAGLLLTAMLWVVQRRTTEAQIRIRTDRMFARDQNRIRHGMIQDIKAAEGLLEARPALAYEMLREVNTLLRNDPIRNLQAELLQTFVLRRDMDLLLEPLIMDGFSPHLAGYIGEVAKLNRELIKESAIRYCLRYEPQIRGMHRGEDILAAVAGAAVRMKRYIELYPEFIRRYTYKLPAERLERLREVISQHPGSFEQLKLEAEAVHRLRFGGRDSHASSNEGGQGGSSW</sequence>
<name>A0ABX0FCH4_9BACL</name>
<keyword evidence="1" id="KW-0472">Membrane</keyword>
<keyword evidence="1" id="KW-0812">Transmembrane</keyword>
<keyword evidence="1" id="KW-1133">Transmembrane helix</keyword>
<gene>
    <name evidence="2" type="ORF">GYN08_22300</name>
</gene>
<evidence type="ECO:0000313" key="3">
    <source>
        <dbReference type="Proteomes" id="UP000800303"/>
    </source>
</evidence>
<protein>
    <recommendedName>
        <fullName evidence="4">Zinc ribbon domain-containing protein</fullName>
    </recommendedName>
</protein>
<keyword evidence="3" id="KW-1185">Reference proteome</keyword>
<dbReference type="EMBL" id="JAAFGS010000013">
    <property type="protein sequence ID" value="NGZ78028.1"/>
    <property type="molecule type" value="Genomic_DNA"/>
</dbReference>
<feature type="transmembrane region" description="Helical" evidence="1">
    <location>
        <begin position="64"/>
        <end position="80"/>
    </location>
</feature>
<organism evidence="2 3">
    <name type="scientific">Saccharibacillus alkalitolerans</name>
    <dbReference type="NCBI Taxonomy" id="2705290"/>
    <lineage>
        <taxon>Bacteria</taxon>
        <taxon>Bacillati</taxon>
        <taxon>Bacillota</taxon>
        <taxon>Bacilli</taxon>
        <taxon>Bacillales</taxon>
        <taxon>Paenibacillaceae</taxon>
        <taxon>Saccharibacillus</taxon>
    </lineage>
</organism>
<evidence type="ECO:0000313" key="2">
    <source>
        <dbReference type="EMBL" id="NGZ78028.1"/>
    </source>
</evidence>
<dbReference type="Proteomes" id="UP000800303">
    <property type="component" value="Unassembled WGS sequence"/>
</dbReference>
<evidence type="ECO:0008006" key="4">
    <source>
        <dbReference type="Google" id="ProtNLM"/>
    </source>
</evidence>